<dbReference type="AlphaFoldDB" id="Q8TVS0"/>
<gene>
    <name evidence="1" type="ordered locus">MK1318</name>
</gene>
<dbReference type="EMBL" id="AE009439">
    <property type="protein sequence ID" value="AAM02531.1"/>
    <property type="molecule type" value="Genomic_DNA"/>
</dbReference>
<dbReference type="KEGG" id="mka:MK1318"/>
<dbReference type="HOGENOM" id="CLU_619134_0_0_2"/>
<dbReference type="PATRIC" id="fig|190192.8.peg.1453"/>
<dbReference type="InParanoid" id="Q8TVS0"/>
<dbReference type="RefSeq" id="WP_011019686.1">
    <property type="nucleotide sequence ID" value="NC_003551.1"/>
</dbReference>
<dbReference type="Proteomes" id="UP000001826">
    <property type="component" value="Chromosome"/>
</dbReference>
<evidence type="ECO:0000313" key="1">
    <source>
        <dbReference type="EMBL" id="AAM02531.1"/>
    </source>
</evidence>
<evidence type="ECO:0000313" key="2">
    <source>
        <dbReference type="Proteomes" id="UP000001826"/>
    </source>
</evidence>
<dbReference type="GeneID" id="1477913"/>
<dbReference type="PaxDb" id="190192-MK1318"/>
<organism evidence="1 2">
    <name type="scientific">Methanopyrus kandleri (strain AV19 / DSM 6324 / JCM 9639 / NBRC 100938)</name>
    <dbReference type="NCBI Taxonomy" id="190192"/>
    <lineage>
        <taxon>Archaea</taxon>
        <taxon>Methanobacteriati</taxon>
        <taxon>Methanobacteriota</taxon>
        <taxon>Methanomada group</taxon>
        <taxon>Methanopyri</taxon>
        <taxon>Methanopyrales</taxon>
        <taxon>Methanopyraceae</taxon>
        <taxon>Methanopyrus</taxon>
    </lineage>
</organism>
<dbReference type="STRING" id="190192.MK1318"/>
<reference evidence="1 2" key="1">
    <citation type="journal article" date="2002" name="Proc. Natl. Acad. Sci. U.S.A.">
        <title>The complete genome of hyperthermophile Methanopyrus kandleri AV19 and monophyly of archaeal methanogens.</title>
        <authorList>
            <person name="Slesarev A.I."/>
            <person name="Mezhevaya K.V."/>
            <person name="Makarova K.S."/>
            <person name="Polushin N.N."/>
            <person name="Shcherbinina O.V."/>
            <person name="Shakhova V.V."/>
            <person name="Belova G.I."/>
            <person name="Aravind L."/>
            <person name="Natale D.A."/>
            <person name="Rogozin I.B."/>
            <person name="Tatusov R.L."/>
            <person name="Wolf Y.I."/>
            <person name="Stetter K.O."/>
            <person name="Malykh A.G."/>
            <person name="Koonin E.V."/>
            <person name="Kozyavkin S.A."/>
        </authorList>
    </citation>
    <scope>NUCLEOTIDE SEQUENCE [LARGE SCALE GENOMIC DNA]</scope>
    <source>
        <strain evidence="2">AV19 / DSM 6324 / JCM 9639 / NBRC 100938</strain>
    </source>
</reference>
<dbReference type="EnsemblBacteria" id="AAM02531">
    <property type="protein sequence ID" value="AAM02531"/>
    <property type="gene ID" value="MK1318"/>
</dbReference>
<name>Q8TVS0_METKA</name>
<evidence type="ECO:0008006" key="3">
    <source>
        <dbReference type="Google" id="ProtNLM"/>
    </source>
</evidence>
<sequence length="442" mass="50170">MTVLLVRNVGVNDVRVDGERVNEPYYVLKELVESGDLDGVSFPILERVLEELEPDRIVLFATDQDPGSTPRHLKAKDTLYVAEAMRELLDVEVEVRVIRENPSDHDAMLELYGRELPEVLDGAEEVYLDVTTGTPAQSLALALKGLEVEPDAELVYVSESTGTTRIRVGDELLRRIADELLEYGLNDPAARVLSHTGLDDLRTYAEARAAEDRFEFERARELYRGLPEDFLDVSDRLERVERALSDDPVERMAERTRYVLDRALTHLKRGEYGEYVLRTCVAQEMILWTTFSAVSGREPDPDEFVRHASREADWDPKYGNLGDLIRRDPVSTLARYLGDYLEDLTSLEVTDAGRAAAVNALASYYVVKGLRELRDDYAHRAIRITLEDVREALGRSRVDSEYWERKHGHGPDFKFPSEEDDPEAAVEALRECVDAIERAVGR</sequence>
<keyword evidence="2" id="KW-1185">Reference proteome</keyword>
<accession>Q8TVS0</accession>
<proteinExistence type="predicted"/>
<protein>
    <recommendedName>
        <fullName evidence="3">CRISPR-associated protein</fullName>
    </recommendedName>
</protein>